<organism evidence="2 3">
    <name type="scientific">Spirosoma pollinicola</name>
    <dbReference type="NCBI Taxonomy" id="2057025"/>
    <lineage>
        <taxon>Bacteria</taxon>
        <taxon>Pseudomonadati</taxon>
        <taxon>Bacteroidota</taxon>
        <taxon>Cytophagia</taxon>
        <taxon>Cytophagales</taxon>
        <taxon>Cytophagaceae</taxon>
        <taxon>Spirosoma</taxon>
    </lineage>
</organism>
<dbReference type="Proteomes" id="UP000232883">
    <property type="component" value="Chromosome"/>
</dbReference>
<dbReference type="InterPro" id="IPR011990">
    <property type="entry name" value="TPR-like_helical_dom_sf"/>
</dbReference>
<gene>
    <name evidence="2" type="ORF">CWM47_35165</name>
</gene>
<dbReference type="SUPFAM" id="SSF48452">
    <property type="entry name" value="TPR-like"/>
    <property type="match status" value="1"/>
</dbReference>
<sequence>MSKSLLVGVLLLSIQRLAQIQLPAASPAATVAQAVGLATVSVEYSRPALKGRTMFGDQLPYGKVWRTGADRSTKLTVSDQILINGNSLPAGSYGLFTIPGPTEWVIILNKDAIGSGAFNYKPENDLIRVRVNAQKTAPTEYFTIEFTDFTPTTANLSLRWETTEVKLPLKHDADAQIMVQLQAALTNPNVSSAIYLEAAEYYYQTNRDLKQARAWADQVIAVDKHYWTYYTRAKIAIRQGDCLTARADAEAGLKLAQQADDTAFVKNYQRVLVECKP</sequence>
<dbReference type="KEGG" id="spir:CWM47_35165"/>
<keyword evidence="3" id="KW-1185">Reference proteome</keyword>
<dbReference type="InterPro" id="IPR021314">
    <property type="entry name" value="DUF2911"/>
</dbReference>
<keyword evidence="1" id="KW-0732">Signal</keyword>
<proteinExistence type="predicted"/>
<evidence type="ECO:0000313" key="3">
    <source>
        <dbReference type="Proteomes" id="UP000232883"/>
    </source>
</evidence>
<dbReference type="RefSeq" id="WP_100993170.1">
    <property type="nucleotide sequence ID" value="NZ_CP025096.1"/>
</dbReference>
<dbReference type="EMBL" id="CP025096">
    <property type="protein sequence ID" value="AUD06632.1"/>
    <property type="molecule type" value="Genomic_DNA"/>
</dbReference>
<dbReference type="Pfam" id="PF11138">
    <property type="entry name" value="DUF2911"/>
    <property type="match status" value="1"/>
</dbReference>
<accession>A0A2K8Z9U0</accession>
<name>A0A2K8Z9U0_9BACT</name>
<dbReference type="OrthoDB" id="195456at2"/>
<feature type="chain" id="PRO_5014668859" description="DUF2911 domain-containing protein" evidence="1">
    <location>
        <begin position="19"/>
        <end position="277"/>
    </location>
</feature>
<evidence type="ECO:0008006" key="4">
    <source>
        <dbReference type="Google" id="ProtNLM"/>
    </source>
</evidence>
<protein>
    <recommendedName>
        <fullName evidence="4">DUF2911 domain-containing protein</fullName>
    </recommendedName>
</protein>
<evidence type="ECO:0000256" key="1">
    <source>
        <dbReference type="SAM" id="SignalP"/>
    </source>
</evidence>
<reference evidence="2 3" key="1">
    <citation type="submission" date="2017-11" db="EMBL/GenBank/DDBJ databases">
        <title>Taxonomic description and genome sequences of Spirosoma HA7 sp. nov., isolated from pollen microhabitat of Corylus avellana.</title>
        <authorList>
            <person name="Ambika Manirajan B."/>
            <person name="Suarez C."/>
            <person name="Ratering S."/>
            <person name="Geissler-Plaum R."/>
            <person name="Cardinale M."/>
            <person name="Sylvia S."/>
        </authorList>
    </citation>
    <scope>NUCLEOTIDE SEQUENCE [LARGE SCALE GENOMIC DNA]</scope>
    <source>
        <strain evidence="2 3">HA7</strain>
    </source>
</reference>
<dbReference type="AlphaFoldDB" id="A0A2K8Z9U0"/>
<feature type="signal peptide" evidence="1">
    <location>
        <begin position="1"/>
        <end position="18"/>
    </location>
</feature>
<evidence type="ECO:0000313" key="2">
    <source>
        <dbReference type="EMBL" id="AUD06632.1"/>
    </source>
</evidence>